<dbReference type="InterPro" id="IPR000182">
    <property type="entry name" value="GNAT_dom"/>
</dbReference>
<organism evidence="4 5">
    <name type="scientific">Atlantibacter subterraneus</name>
    <dbReference type="NCBI Taxonomy" id="255519"/>
    <lineage>
        <taxon>Bacteria</taxon>
        <taxon>Pseudomonadati</taxon>
        <taxon>Pseudomonadota</taxon>
        <taxon>Gammaproteobacteria</taxon>
        <taxon>Enterobacterales</taxon>
        <taxon>Enterobacteriaceae</taxon>
        <taxon>Atlantibacter</taxon>
    </lineage>
</organism>
<dbReference type="EMBL" id="RHXB01000014">
    <property type="protein sequence ID" value="RSE23196.1"/>
    <property type="molecule type" value="Genomic_DNA"/>
</dbReference>
<feature type="domain" description="N-acetyltransferase" evidence="3">
    <location>
        <begin position="3"/>
        <end position="143"/>
    </location>
</feature>
<evidence type="ECO:0000256" key="2">
    <source>
        <dbReference type="ARBA" id="ARBA00023315"/>
    </source>
</evidence>
<dbReference type="Gene3D" id="3.40.630.30">
    <property type="match status" value="1"/>
</dbReference>
<dbReference type="InterPro" id="IPR050832">
    <property type="entry name" value="Bact_Acetyltransf"/>
</dbReference>
<sequence length="143" mass="16100">MLYDIQRADITHSDAIYALVCELKQATFDRAAFDVGLAANLRDANYHLALARLNGKPVGLISLHLQFHLHHANWIGEIQELVVMPEARSAGVGKGLLSWAQTVAQQHGAEMTELSTNVKRIDAHRFYRREGYEPSHVRFTKPL</sequence>
<accession>A0A3R9G4X1</accession>
<name>A0A3R9G4X1_9ENTR</name>
<dbReference type="RefSeq" id="WP_125294701.1">
    <property type="nucleotide sequence ID" value="NZ_JAPTZM010000002.1"/>
</dbReference>
<evidence type="ECO:0000313" key="4">
    <source>
        <dbReference type="EMBL" id="RSE23196.1"/>
    </source>
</evidence>
<dbReference type="NCBIfam" id="NF007530">
    <property type="entry name" value="PRK10146.1"/>
    <property type="match status" value="1"/>
</dbReference>
<dbReference type="PANTHER" id="PTHR43877">
    <property type="entry name" value="AMINOALKYLPHOSPHONATE N-ACETYLTRANSFERASE-RELATED-RELATED"/>
    <property type="match status" value="1"/>
</dbReference>
<dbReference type="SUPFAM" id="SSF55729">
    <property type="entry name" value="Acyl-CoA N-acyltransferases (Nat)"/>
    <property type="match status" value="1"/>
</dbReference>
<dbReference type="Proteomes" id="UP000275331">
    <property type="component" value="Unassembled WGS sequence"/>
</dbReference>
<dbReference type="AlphaFoldDB" id="A0A3R9G4X1"/>
<dbReference type="GO" id="GO:0016747">
    <property type="term" value="F:acyltransferase activity, transferring groups other than amino-acyl groups"/>
    <property type="evidence" value="ECO:0007669"/>
    <property type="project" value="InterPro"/>
</dbReference>
<gene>
    <name evidence="4" type="ORF">EGT71_18585</name>
</gene>
<keyword evidence="2" id="KW-0012">Acyltransferase</keyword>
<comment type="caution">
    <text evidence="4">The sequence shown here is derived from an EMBL/GenBank/DDBJ whole genome shotgun (WGS) entry which is preliminary data.</text>
</comment>
<reference evidence="4 5" key="1">
    <citation type="submission" date="2018-10" db="EMBL/GenBank/DDBJ databases">
        <title>Transmission dynamics of multidrug resistant bacteria on intensive care unit surfaces.</title>
        <authorList>
            <person name="D'Souza A.W."/>
            <person name="Potter R.F."/>
            <person name="Wallace M."/>
            <person name="Shupe A."/>
            <person name="Patel S."/>
            <person name="Sun S."/>
            <person name="Gul D."/>
            <person name="Kwon J.H."/>
            <person name="Andleeb S."/>
            <person name="Burnham C.-A.D."/>
            <person name="Dantas G."/>
        </authorList>
    </citation>
    <scope>NUCLEOTIDE SEQUENCE [LARGE SCALE GENOMIC DNA]</scope>
    <source>
        <strain evidence="4 5">AS_373</strain>
    </source>
</reference>
<proteinExistence type="predicted"/>
<dbReference type="PROSITE" id="PS51186">
    <property type="entry name" value="GNAT"/>
    <property type="match status" value="1"/>
</dbReference>
<dbReference type="Pfam" id="PF00583">
    <property type="entry name" value="Acetyltransf_1"/>
    <property type="match status" value="1"/>
</dbReference>
<evidence type="ECO:0000256" key="1">
    <source>
        <dbReference type="ARBA" id="ARBA00022679"/>
    </source>
</evidence>
<evidence type="ECO:0000313" key="5">
    <source>
        <dbReference type="Proteomes" id="UP000275331"/>
    </source>
</evidence>
<dbReference type="CDD" id="cd04301">
    <property type="entry name" value="NAT_SF"/>
    <property type="match status" value="1"/>
</dbReference>
<keyword evidence="1 4" id="KW-0808">Transferase</keyword>
<protein>
    <submittedName>
        <fullName evidence="4">Aminoalkylphosphonate N-acetyltransferase</fullName>
    </submittedName>
</protein>
<evidence type="ECO:0000259" key="3">
    <source>
        <dbReference type="PROSITE" id="PS51186"/>
    </source>
</evidence>
<dbReference type="PANTHER" id="PTHR43877:SF2">
    <property type="entry name" value="AMINOALKYLPHOSPHONATE N-ACETYLTRANSFERASE-RELATED"/>
    <property type="match status" value="1"/>
</dbReference>
<dbReference type="OrthoDB" id="9797826at2"/>
<dbReference type="InterPro" id="IPR016181">
    <property type="entry name" value="Acyl_CoA_acyltransferase"/>
</dbReference>